<evidence type="ECO:0000256" key="1">
    <source>
        <dbReference type="SAM" id="MobiDB-lite"/>
    </source>
</evidence>
<dbReference type="Proteomes" id="UP000682877">
    <property type="component" value="Chromosome 7"/>
</dbReference>
<dbReference type="PANTHER" id="PTHR47262">
    <property type="entry name" value="OS02G0132600 PROTEIN"/>
    <property type="match status" value="1"/>
</dbReference>
<dbReference type="AlphaFoldDB" id="A0A8S2AQY0"/>
<feature type="region of interest" description="Disordered" evidence="1">
    <location>
        <begin position="196"/>
        <end position="224"/>
    </location>
</feature>
<evidence type="ECO:0000313" key="2">
    <source>
        <dbReference type="EMBL" id="CAE6183865.1"/>
    </source>
</evidence>
<reference evidence="2" key="1">
    <citation type="submission" date="2021-01" db="EMBL/GenBank/DDBJ databases">
        <authorList>
            <person name="Bezrukov I."/>
        </authorList>
    </citation>
    <scope>NUCLEOTIDE SEQUENCE</scope>
</reference>
<accession>A0A8S2AQY0</accession>
<dbReference type="EMBL" id="LR999457">
    <property type="protein sequence ID" value="CAE6183865.1"/>
    <property type="molecule type" value="Genomic_DNA"/>
</dbReference>
<organism evidence="2 3">
    <name type="scientific">Arabidopsis arenosa</name>
    <name type="common">Sand rock-cress</name>
    <name type="synonym">Cardaminopsis arenosa</name>
    <dbReference type="NCBI Taxonomy" id="38785"/>
    <lineage>
        <taxon>Eukaryota</taxon>
        <taxon>Viridiplantae</taxon>
        <taxon>Streptophyta</taxon>
        <taxon>Embryophyta</taxon>
        <taxon>Tracheophyta</taxon>
        <taxon>Spermatophyta</taxon>
        <taxon>Magnoliopsida</taxon>
        <taxon>eudicotyledons</taxon>
        <taxon>Gunneridae</taxon>
        <taxon>Pentapetalae</taxon>
        <taxon>rosids</taxon>
        <taxon>malvids</taxon>
        <taxon>Brassicales</taxon>
        <taxon>Brassicaceae</taxon>
        <taxon>Camelineae</taxon>
        <taxon>Arabidopsis</taxon>
    </lineage>
</organism>
<sequence length="530" mass="59892">MKKIEIGTKIMYPKVKADNEAGSYKYKGSCLSSNYLQTRVSENNQDDDFQIYVAKIPKIYIPSVLMSESESKEMNKRIRGADIEVKPTTKASPILRPRAVVSSPDNDAMIGNINMIEERKAKKGLKRDDHIRSRASQPKNIDTNVKISHLDIVNANMASSKAKKGLGDMVRHAMRHHNKSLDGSHETVSLSSVLEFGQGKSSASGSNPLRERNEDEGSSNNASEKSDFFHKEFLFSSRLKQEPRYRKQTGYYKEKHSKIMKKMEEGFARKVGIENLFSVCAKMGKEVGVNEYNGMIKVCIHHARISDDVEAALDHIRKAIEYLKEINKCGSIIGKGTYVPLLKFLVDMGMVEEFQISKDVILELNSDALGQVGYYEMLLWIQVGDEVSIDELCRTIGDRENSLSVLQEYYMIALCEKDRKENLQRLLEIVDITKVSSPRLLTNIFGYLGRSLLESMAMKFLRELQMCGKDAVKTVSNLIFSYATSIPNSTDAVLKFNKLHEELEIMPSSTSFDKLITYLYDSNEVATALM</sequence>
<dbReference type="PANTHER" id="PTHR47262:SF1">
    <property type="entry name" value="OS02G0132600 PROTEIN"/>
    <property type="match status" value="1"/>
</dbReference>
<gene>
    <name evidence="2" type="ORF">AARE701A_LOCUS18803</name>
</gene>
<evidence type="ECO:0000313" key="3">
    <source>
        <dbReference type="Proteomes" id="UP000682877"/>
    </source>
</evidence>
<keyword evidence="3" id="KW-1185">Reference proteome</keyword>
<proteinExistence type="predicted"/>
<protein>
    <submittedName>
        <fullName evidence="2">Uncharacterized protein</fullName>
    </submittedName>
</protein>
<name>A0A8S2AQY0_ARAAE</name>